<dbReference type="InterPro" id="IPR006665">
    <property type="entry name" value="OmpA-like"/>
</dbReference>
<name>A0ABS6WN42_9HYPH</name>
<feature type="compositionally biased region" description="Low complexity" evidence="4">
    <location>
        <begin position="228"/>
        <end position="243"/>
    </location>
</feature>
<keyword evidence="8" id="KW-1185">Reference proteome</keyword>
<comment type="caution">
    <text evidence="7">The sequence shown here is derived from an EMBL/GenBank/DDBJ whole genome shotgun (WGS) entry which is preliminary data.</text>
</comment>
<dbReference type="RefSeq" id="WP_219201274.1">
    <property type="nucleotide sequence ID" value="NZ_JAHWQX010000002.1"/>
</dbReference>
<comment type="subcellular location">
    <subcellularLocation>
        <location evidence="1">Membrane</location>
    </subcellularLocation>
</comment>
<dbReference type="CDD" id="cd07185">
    <property type="entry name" value="OmpA_C-like"/>
    <property type="match status" value="1"/>
</dbReference>
<reference evidence="7" key="1">
    <citation type="submission" date="2021-07" db="EMBL/GenBank/DDBJ databases">
        <title>Pseudohoeflea marina sp. nov. a polyhydroxyalcanoate-producing bacterium.</title>
        <authorList>
            <person name="Zheng W."/>
            <person name="Yu S."/>
            <person name="Huang Y."/>
        </authorList>
    </citation>
    <scope>NUCLEOTIDE SEQUENCE</scope>
    <source>
        <strain evidence="7">DP4N28-3</strain>
    </source>
</reference>
<evidence type="ECO:0000313" key="7">
    <source>
        <dbReference type="EMBL" id="MBW3097359.1"/>
    </source>
</evidence>
<evidence type="ECO:0000256" key="5">
    <source>
        <dbReference type="SAM" id="Phobius"/>
    </source>
</evidence>
<protein>
    <submittedName>
        <fullName evidence="7">MotB family protein</fullName>
    </submittedName>
</protein>
<dbReference type="Pfam" id="PF00691">
    <property type="entry name" value="OmpA"/>
    <property type="match status" value="1"/>
</dbReference>
<evidence type="ECO:0000256" key="4">
    <source>
        <dbReference type="SAM" id="MobiDB-lite"/>
    </source>
</evidence>
<evidence type="ECO:0000256" key="3">
    <source>
        <dbReference type="PROSITE-ProRule" id="PRU00473"/>
    </source>
</evidence>
<feature type="region of interest" description="Disordered" evidence="4">
    <location>
        <begin position="210"/>
        <end position="260"/>
    </location>
</feature>
<evidence type="ECO:0000256" key="1">
    <source>
        <dbReference type="ARBA" id="ARBA00004370"/>
    </source>
</evidence>
<dbReference type="EMBL" id="JAHWQX010000002">
    <property type="protein sequence ID" value="MBW3097359.1"/>
    <property type="molecule type" value="Genomic_DNA"/>
</dbReference>
<sequence>MSDDAAIHEGKNEIIIVRRRSNGEDSPHGGSWKIAYADFMTAMMAFFLVMWLINAANEETKAAVASYFNPIKLTDSRPAERGIKQVGNNADGELNAPRSQSIGDAEAKGESAATGEQQTSSAGEKTDYSEADYFKDPYAVLAEIIQETGIKSNLSDKGDGGVSLAGSATGASGGEAFRDPFEPDFWARQIEEDDAAKDVIASSEALLREQYKKKAPPPNQTGEESQPAQDAAEAGNAAAEQAGTDLADGEQQDASEDEARRLEDQLSAAFDEAQIGKLADGLSVVPSDGGLLVSLTDQLDVEMFRVGSAVPERPLVLAMDEIGKVLAERDGTISIRGHTDARPFTDGTDDNWRLSMERAHSAFFMLVRGGVAEERIRQLSGFAERDLKDLDNPFAEANRRIEILIRFDES</sequence>
<feature type="transmembrane region" description="Helical" evidence="5">
    <location>
        <begin position="34"/>
        <end position="53"/>
    </location>
</feature>
<dbReference type="PANTHER" id="PTHR30329">
    <property type="entry name" value="STATOR ELEMENT OF FLAGELLAR MOTOR COMPLEX"/>
    <property type="match status" value="1"/>
</dbReference>
<dbReference type="PROSITE" id="PS51123">
    <property type="entry name" value="OMPA_2"/>
    <property type="match status" value="1"/>
</dbReference>
<accession>A0ABS6WN42</accession>
<dbReference type="Pfam" id="PF13677">
    <property type="entry name" value="MotB_plug"/>
    <property type="match status" value="1"/>
</dbReference>
<feature type="compositionally biased region" description="Acidic residues" evidence="4">
    <location>
        <begin position="247"/>
        <end position="256"/>
    </location>
</feature>
<evidence type="ECO:0000259" key="6">
    <source>
        <dbReference type="PROSITE" id="PS51123"/>
    </source>
</evidence>
<feature type="region of interest" description="Disordered" evidence="4">
    <location>
        <begin position="152"/>
        <end position="180"/>
    </location>
</feature>
<dbReference type="InterPro" id="IPR050330">
    <property type="entry name" value="Bact_OuterMem_StrucFunc"/>
</dbReference>
<dbReference type="PANTHER" id="PTHR30329:SF21">
    <property type="entry name" value="LIPOPROTEIN YIAD-RELATED"/>
    <property type="match status" value="1"/>
</dbReference>
<gene>
    <name evidence="7" type="ORF">KY465_08710</name>
</gene>
<evidence type="ECO:0000313" key="8">
    <source>
        <dbReference type="Proteomes" id="UP001430804"/>
    </source>
</evidence>
<proteinExistence type="predicted"/>
<dbReference type="NCBIfam" id="NF004651">
    <property type="entry name" value="PRK05996.1"/>
    <property type="match status" value="1"/>
</dbReference>
<keyword evidence="5" id="KW-1133">Transmembrane helix</keyword>
<keyword evidence="5" id="KW-0812">Transmembrane</keyword>
<dbReference type="Proteomes" id="UP001430804">
    <property type="component" value="Unassembled WGS sequence"/>
</dbReference>
<dbReference type="InterPro" id="IPR025713">
    <property type="entry name" value="MotB-like_N_dom"/>
</dbReference>
<feature type="compositionally biased region" description="Polar residues" evidence="4">
    <location>
        <begin position="114"/>
        <end position="123"/>
    </location>
</feature>
<feature type="region of interest" description="Disordered" evidence="4">
    <location>
        <begin position="86"/>
        <end position="128"/>
    </location>
</feature>
<evidence type="ECO:0000256" key="2">
    <source>
        <dbReference type="ARBA" id="ARBA00023136"/>
    </source>
</evidence>
<keyword evidence="2 3" id="KW-0472">Membrane</keyword>
<feature type="domain" description="OmpA-like" evidence="6">
    <location>
        <begin position="291"/>
        <end position="409"/>
    </location>
</feature>
<organism evidence="7 8">
    <name type="scientific">Pseudohoeflea coraliihabitans</name>
    <dbReference type="NCBI Taxonomy" id="2860393"/>
    <lineage>
        <taxon>Bacteria</taxon>
        <taxon>Pseudomonadati</taxon>
        <taxon>Pseudomonadota</taxon>
        <taxon>Alphaproteobacteria</taxon>
        <taxon>Hyphomicrobiales</taxon>
        <taxon>Rhizobiaceae</taxon>
        <taxon>Pseudohoeflea</taxon>
    </lineage>
</organism>